<sequence>MSVAEPSLNRAAGPVPPLIRAVPADRAKLALEFGSGDVRLFDCSRDRLVRDHPGTDWTVFAHPEFFRHLTVDSGAVHWAGDVTLDATYLFAASIPLTGPERDRQFMRVAYRNQAPTPQHPTHHVYYFELVPFGTHPFLIGESINGGHGEMGGATTLRLTDLLAWPGWEEHLALAGCDWAVPLLRADGVTERTAVDAIVREVCRRADTPDSDIHGYQAKPH</sequence>
<gene>
    <name evidence="1" type="ORF">FHR83_004513</name>
</gene>
<keyword evidence="2" id="KW-1185">Reference proteome</keyword>
<dbReference type="EMBL" id="JACHXF010000009">
    <property type="protein sequence ID" value="MBB3096839.1"/>
    <property type="molecule type" value="Genomic_DNA"/>
</dbReference>
<reference evidence="1 2" key="1">
    <citation type="submission" date="2020-08" db="EMBL/GenBank/DDBJ databases">
        <title>Genomic Encyclopedia of Type Strains, Phase III (KMG-III): the genomes of soil and plant-associated and newly described type strains.</title>
        <authorList>
            <person name="Whitman W."/>
        </authorList>
    </citation>
    <scope>NUCLEOTIDE SEQUENCE [LARGE SCALE GENOMIC DNA]</scope>
    <source>
        <strain evidence="1 2">CECT 3287</strain>
    </source>
</reference>
<dbReference type="SUPFAM" id="SSF143880">
    <property type="entry name" value="NE0471 N-terminal domain-like"/>
    <property type="match status" value="1"/>
</dbReference>
<evidence type="ECO:0008006" key="3">
    <source>
        <dbReference type="Google" id="ProtNLM"/>
    </source>
</evidence>
<accession>A0A7W5AJE0</accession>
<organism evidence="1 2">
    <name type="scientific">Actinoplanes campanulatus</name>
    <dbReference type="NCBI Taxonomy" id="113559"/>
    <lineage>
        <taxon>Bacteria</taxon>
        <taxon>Bacillati</taxon>
        <taxon>Actinomycetota</taxon>
        <taxon>Actinomycetes</taxon>
        <taxon>Micromonosporales</taxon>
        <taxon>Micromonosporaceae</taxon>
        <taxon>Actinoplanes</taxon>
    </lineage>
</organism>
<dbReference type="InterPro" id="IPR036782">
    <property type="entry name" value="NE0471-like_N"/>
</dbReference>
<evidence type="ECO:0000313" key="2">
    <source>
        <dbReference type="Proteomes" id="UP000590749"/>
    </source>
</evidence>
<proteinExistence type="predicted"/>
<dbReference type="RefSeq" id="WP_183222270.1">
    <property type="nucleotide sequence ID" value="NZ_BMPW01000026.1"/>
</dbReference>
<protein>
    <recommendedName>
        <fullName evidence="3">DUF2442 domain-containing protein</fullName>
    </recommendedName>
</protein>
<evidence type="ECO:0000313" key="1">
    <source>
        <dbReference type="EMBL" id="MBB3096839.1"/>
    </source>
</evidence>
<dbReference type="AlphaFoldDB" id="A0A7W5AJE0"/>
<dbReference type="Proteomes" id="UP000590749">
    <property type="component" value="Unassembled WGS sequence"/>
</dbReference>
<name>A0A7W5AJE0_9ACTN</name>
<comment type="caution">
    <text evidence="1">The sequence shown here is derived from an EMBL/GenBank/DDBJ whole genome shotgun (WGS) entry which is preliminary data.</text>
</comment>